<dbReference type="Gene3D" id="2.160.20.60">
    <property type="entry name" value="Glutamate synthase, alpha subunit, C-terminal domain"/>
    <property type="match status" value="1"/>
</dbReference>
<dbReference type="PANTHER" id="PTHR39673:SF8">
    <property type="entry name" value="GLUTAMATE SYNTHASE ALPHA SUBUNIT C-TERMINAL DOMAIN-CONTAINING PROTEIN"/>
    <property type="match status" value="1"/>
</dbReference>
<dbReference type="Proteomes" id="UP000069850">
    <property type="component" value="Chromosome 1"/>
</dbReference>
<name>A0A0X3BM77_9EURY</name>
<dbReference type="PANTHER" id="PTHR39673">
    <property type="entry name" value="TUNGSTEN FORMYLMETHANOFURAN DEHYDROGENASE, SUBUNIT C (FWDC)"/>
    <property type="match status" value="1"/>
</dbReference>
<proteinExistence type="predicted"/>
<dbReference type="Pfam" id="PF01493">
    <property type="entry name" value="GXGXG"/>
    <property type="match status" value="1"/>
</dbReference>
<accession>A0A0X3BM77</accession>
<dbReference type="GeneID" id="27137742"/>
<dbReference type="AlphaFoldDB" id="A0A0X3BM77"/>
<evidence type="ECO:0000313" key="4">
    <source>
        <dbReference type="Proteomes" id="UP000069850"/>
    </source>
</evidence>
<dbReference type="CDD" id="cd00981">
    <property type="entry name" value="arch_gltB"/>
    <property type="match status" value="1"/>
</dbReference>
<dbReference type="Proteomes" id="UP000737555">
    <property type="component" value="Unassembled WGS sequence"/>
</dbReference>
<reference evidence="2 4" key="1">
    <citation type="submission" date="2016-01" db="EMBL/GenBank/DDBJ databases">
        <authorList>
            <person name="Manzoor S."/>
        </authorList>
    </citation>
    <scope>NUCLEOTIDE SEQUENCE [LARGE SCALE GENOMIC DNA]</scope>
    <source>
        <strain evidence="2">Methanoculleus sp MAB1</strain>
    </source>
</reference>
<dbReference type="InterPro" id="IPR036485">
    <property type="entry name" value="Glu_synth_asu_C_sf"/>
</dbReference>
<sequence>MGKTVTIDAEGMHYTPLNRQIREAVENGVSEVVVKGVLGQRFIGNGLRGNASIHVYGVPGGDLAMFMSGPTVIVHGNAEHAPGNTMDSGKVVIHGSAGDAVAHSMRGGKVFVRGNIGYRGGIHMKQYEAQRPILVVGGSAQTFLGEYMAGGLLIVLDLDGTMKARGIGSGIHGGEIIIRGDVDDASLAAGAKKVPLTDEDRARIAPVIREFAGDFGLDPEPLVSADYTRIVPASARPFAGKYTWE</sequence>
<dbReference type="InterPro" id="IPR012061">
    <property type="entry name" value="Glu_synth_lsu_3"/>
</dbReference>
<evidence type="ECO:0000313" key="3">
    <source>
        <dbReference type="EMBL" id="NQS77364.1"/>
    </source>
</evidence>
<dbReference type="GO" id="GO:0016491">
    <property type="term" value="F:oxidoreductase activity"/>
    <property type="evidence" value="ECO:0007669"/>
    <property type="project" value="InterPro"/>
</dbReference>
<dbReference type="InterPro" id="IPR035710">
    <property type="entry name" value="Archaeal_gltB"/>
</dbReference>
<protein>
    <recommendedName>
        <fullName evidence="1">Glutamate synthase alpha subunit C-terminal domain-containing protein</fullName>
    </recommendedName>
</protein>
<dbReference type="OrthoDB" id="2513at2157"/>
<dbReference type="InterPro" id="IPR002489">
    <property type="entry name" value="Glu_synth_asu_C"/>
</dbReference>
<feature type="domain" description="Glutamate synthase alpha subunit C-terminal" evidence="1">
    <location>
        <begin position="13"/>
        <end position="184"/>
    </location>
</feature>
<dbReference type="EMBL" id="LT158599">
    <property type="protein sequence ID" value="CVK33217.1"/>
    <property type="molecule type" value="Genomic_DNA"/>
</dbReference>
<dbReference type="SUPFAM" id="SSF69336">
    <property type="entry name" value="Alpha subunit of glutamate synthase, C-terminal domain"/>
    <property type="match status" value="1"/>
</dbReference>
<organism evidence="2 4">
    <name type="scientific">Methanoculleus bourgensis</name>
    <dbReference type="NCBI Taxonomy" id="83986"/>
    <lineage>
        <taxon>Archaea</taxon>
        <taxon>Methanobacteriati</taxon>
        <taxon>Methanobacteriota</taxon>
        <taxon>Stenosarchaea group</taxon>
        <taxon>Methanomicrobia</taxon>
        <taxon>Methanomicrobiales</taxon>
        <taxon>Methanomicrobiaceae</taxon>
        <taxon>Methanoculleus</taxon>
    </lineage>
</organism>
<dbReference type="KEGG" id="mema:MMAB1_2004"/>
<dbReference type="RefSeq" id="WP_062264065.1">
    <property type="nucleotide sequence ID" value="NZ_DAIMMY010000019.1"/>
</dbReference>
<dbReference type="PIRSF" id="PIRSF006519">
    <property type="entry name" value="GOGAT_dom3"/>
    <property type="match status" value="1"/>
</dbReference>
<evidence type="ECO:0000259" key="1">
    <source>
        <dbReference type="Pfam" id="PF01493"/>
    </source>
</evidence>
<reference evidence="3" key="2">
    <citation type="submission" date="2020-05" db="EMBL/GenBank/DDBJ databases">
        <title>The first insight into the ecology of ammonia-tolerant syntrophic propionate oxidizing bacteria.</title>
        <authorList>
            <person name="Singh A."/>
            <person name="Schnurer A."/>
            <person name="Westerholm M."/>
        </authorList>
    </citation>
    <scope>NUCLEOTIDE SEQUENCE</scope>
    <source>
        <strain evidence="3">MAG54</strain>
    </source>
</reference>
<dbReference type="EMBL" id="JABMJE010000010">
    <property type="protein sequence ID" value="NQS77364.1"/>
    <property type="molecule type" value="Genomic_DNA"/>
</dbReference>
<gene>
    <name evidence="3" type="ORF">HQQ74_01380</name>
    <name evidence="2" type="ORF">MMAB1_2004</name>
</gene>
<evidence type="ECO:0000313" key="2">
    <source>
        <dbReference type="EMBL" id="CVK33217.1"/>
    </source>
</evidence>